<dbReference type="GO" id="GO:0006281">
    <property type="term" value="P:DNA repair"/>
    <property type="evidence" value="ECO:0007669"/>
    <property type="project" value="InterPro"/>
</dbReference>
<feature type="compositionally biased region" description="Basic and acidic residues" evidence="5">
    <location>
        <begin position="437"/>
        <end position="449"/>
    </location>
</feature>
<comment type="caution">
    <text evidence="7">The sequence shown here is derived from an EMBL/GenBank/DDBJ whole genome shotgun (WGS) entry which is preliminary data.</text>
</comment>
<dbReference type="AlphaFoldDB" id="A0AAD6MZM6"/>
<gene>
    <name evidence="7" type="ORF">N7493_001384</name>
</gene>
<keyword evidence="4" id="KW-0175">Coiled coil</keyword>
<reference evidence="7" key="2">
    <citation type="submission" date="2023-01" db="EMBL/GenBank/DDBJ databases">
        <authorList>
            <person name="Petersen C."/>
        </authorList>
    </citation>
    <scope>NUCLEOTIDE SEQUENCE</scope>
    <source>
        <strain evidence="7">IBT 17514</strain>
    </source>
</reference>
<evidence type="ECO:0000256" key="5">
    <source>
        <dbReference type="SAM" id="MobiDB-lite"/>
    </source>
</evidence>
<evidence type="ECO:0000313" key="8">
    <source>
        <dbReference type="Proteomes" id="UP001215712"/>
    </source>
</evidence>
<feature type="compositionally biased region" description="Basic residues" evidence="5">
    <location>
        <begin position="385"/>
        <end position="395"/>
    </location>
</feature>
<feature type="compositionally biased region" description="Basic and acidic residues" evidence="5">
    <location>
        <begin position="404"/>
        <end position="414"/>
    </location>
</feature>
<dbReference type="InterPro" id="IPR013882">
    <property type="entry name" value="Ctp1_C"/>
</dbReference>
<feature type="region of interest" description="Disordered" evidence="5">
    <location>
        <begin position="175"/>
        <end position="479"/>
    </location>
</feature>
<evidence type="ECO:0000259" key="6">
    <source>
        <dbReference type="Pfam" id="PF08573"/>
    </source>
</evidence>
<reference evidence="7" key="1">
    <citation type="journal article" date="2023" name="IMA Fungus">
        <title>Comparative genomic study of the Penicillium genus elucidates a diverse pangenome and 15 lateral gene transfer events.</title>
        <authorList>
            <person name="Petersen C."/>
            <person name="Sorensen T."/>
            <person name="Nielsen M.R."/>
            <person name="Sondergaard T.E."/>
            <person name="Sorensen J.L."/>
            <person name="Fitzpatrick D.A."/>
            <person name="Frisvad J.C."/>
            <person name="Nielsen K.L."/>
        </authorList>
    </citation>
    <scope>NUCLEOTIDE SEQUENCE</scope>
    <source>
        <strain evidence="7">IBT 17514</strain>
    </source>
</reference>
<feature type="domain" description="DNA endonuclease activator Ctp1 C-terminal" evidence="6">
    <location>
        <begin position="505"/>
        <end position="618"/>
    </location>
</feature>
<feature type="coiled-coil region" evidence="4">
    <location>
        <begin position="19"/>
        <end position="74"/>
    </location>
</feature>
<keyword evidence="2" id="KW-0227">DNA damage</keyword>
<name>A0AAD6MZM6_9EURO</name>
<evidence type="ECO:0000256" key="2">
    <source>
        <dbReference type="ARBA" id="ARBA00022763"/>
    </source>
</evidence>
<dbReference type="Pfam" id="PF08573">
    <property type="entry name" value="SAE2"/>
    <property type="match status" value="1"/>
</dbReference>
<feature type="region of interest" description="Disordered" evidence="5">
    <location>
        <begin position="591"/>
        <end position="628"/>
    </location>
</feature>
<protein>
    <submittedName>
        <fullName evidence="7">DNA repair protein Sae2/CtIP</fullName>
    </submittedName>
</protein>
<feature type="compositionally biased region" description="Polar residues" evidence="5">
    <location>
        <begin position="187"/>
        <end position="215"/>
    </location>
</feature>
<evidence type="ECO:0000313" key="7">
    <source>
        <dbReference type="EMBL" id="KAJ5738229.1"/>
    </source>
</evidence>
<evidence type="ECO:0000256" key="1">
    <source>
        <dbReference type="ARBA" id="ARBA00004123"/>
    </source>
</evidence>
<evidence type="ECO:0000256" key="3">
    <source>
        <dbReference type="ARBA" id="ARBA00023242"/>
    </source>
</evidence>
<organism evidence="7 8">
    <name type="scientific">Penicillium malachiteum</name>
    <dbReference type="NCBI Taxonomy" id="1324776"/>
    <lineage>
        <taxon>Eukaryota</taxon>
        <taxon>Fungi</taxon>
        <taxon>Dikarya</taxon>
        <taxon>Ascomycota</taxon>
        <taxon>Pezizomycotina</taxon>
        <taxon>Eurotiomycetes</taxon>
        <taxon>Eurotiomycetidae</taxon>
        <taxon>Eurotiales</taxon>
        <taxon>Aspergillaceae</taxon>
        <taxon>Penicillium</taxon>
    </lineage>
</organism>
<keyword evidence="3" id="KW-0539">Nucleus</keyword>
<dbReference type="Proteomes" id="UP001215712">
    <property type="component" value="Unassembled WGS sequence"/>
</dbReference>
<feature type="compositionally biased region" description="Low complexity" evidence="5">
    <location>
        <begin position="324"/>
        <end position="337"/>
    </location>
</feature>
<proteinExistence type="predicted"/>
<dbReference type="EMBL" id="JAQJAN010000002">
    <property type="protein sequence ID" value="KAJ5738229.1"/>
    <property type="molecule type" value="Genomic_DNA"/>
</dbReference>
<evidence type="ECO:0000256" key="4">
    <source>
        <dbReference type="SAM" id="Coils"/>
    </source>
</evidence>
<sequence>MEVLKELQEGCELSFTKAFQNLESKLAIHEAGLIEAKNNAAIANEARQKAECRIQELQNEVMALREELSHYDSKPSDLEPPVKWADLERDFNPEHIWATRPTETAQLRRILERNYRNLYNNLKTYSETWADLKARVAHHKKKLLYVDTKFRRDKFTSIVDDEPVTFQRVQKIASGDASGPVLPSTPAPVSSLSSREDQNSNATRSTIATQNSGLVDTNVRIKPEPQSQNPGLLEQSDPYATQSSPACDSEPQDMLPPLPDLQTRKRKWAHSGPVRVKNEPVSSSPMHYATGQPFIGTQDLDDIGDTVKTPTKKQAHREVHWEDSVPSDQDPVPDRVSQPAVLQPVDGNTRATTTPGQKVKRTKTISPHALLSITEDGDSGDHAHSHPPGRSRPHTTSKSTPRAHLTENRLEGLLEKPTPSRAPLTPCQRPAGPSTRHAREFTASKEVRRSKYTAQEPPQEPEEADSQFPPDVDPEDEPYRARPLHRLSLQHFKLNPERNEGLDYAFKDVVRNKDDRKCLTGCTRPDCCGRQFRTMARFGGLPAKSPTKQKKEDRRLLEEFVGDDRHLLDGMNDEEREKLLVEARTRALANQFGKHRHTHQRPPSPPGFWRTDMPSTQELEEDREAARKLEREKVEERYREAMRPGGLWTWADE</sequence>
<keyword evidence="8" id="KW-1185">Reference proteome</keyword>
<comment type="subcellular location">
    <subcellularLocation>
        <location evidence="1">Nucleus</location>
    </subcellularLocation>
</comment>
<accession>A0AAD6MZM6</accession>
<dbReference type="GO" id="GO:0005634">
    <property type="term" value="C:nucleus"/>
    <property type="evidence" value="ECO:0007669"/>
    <property type="project" value="UniProtKB-SubCell"/>
</dbReference>